<evidence type="ECO:0000313" key="7">
    <source>
        <dbReference type="EMBL" id="SUZ58766.1"/>
    </source>
</evidence>
<dbReference type="GO" id="GO:0005886">
    <property type="term" value="C:plasma membrane"/>
    <property type="evidence" value="ECO:0007669"/>
    <property type="project" value="UniProtKB-SubCell"/>
</dbReference>
<dbReference type="InterPro" id="IPR002293">
    <property type="entry name" value="AA/rel_permease1"/>
</dbReference>
<feature type="transmembrane region" description="Helical" evidence="6">
    <location>
        <begin position="202"/>
        <end position="220"/>
    </location>
</feature>
<feature type="transmembrane region" description="Helical" evidence="6">
    <location>
        <begin position="387"/>
        <end position="405"/>
    </location>
</feature>
<evidence type="ECO:0000256" key="4">
    <source>
        <dbReference type="ARBA" id="ARBA00022989"/>
    </source>
</evidence>
<feature type="transmembrane region" description="Helical" evidence="6">
    <location>
        <begin position="82"/>
        <end position="103"/>
    </location>
</feature>
<evidence type="ECO:0000256" key="5">
    <source>
        <dbReference type="ARBA" id="ARBA00023136"/>
    </source>
</evidence>
<feature type="transmembrane region" description="Helical" evidence="6">
    <location>
        <begin position="160"/>
        <end position="182"/>
    </location>
</feature>
<feature type="transmembrane region" description="Helical" evidence="6">
    <location>
        <begin position="411"/>
        <end position="429"/>
    </location>
</feature>
<sequence>MDKTTEEKNNKNLLVRTVGFVGIALLALNSIIGAGIFTLPAIVATNAGTASPWLFLFVGLGIITVVLTFGQLASYFKDSGGPILYTKAAFGPLTGFSTGWILYISRVTAFGANSNALVLYLSTILPWANTGQGRAAVITITCLGLTWVNYIGVKDGIRTLSVFTILKLTPILLLILIGLKHVSSDVFLQPNLPNINELGETILLLVYAFVGFESATYVSGESTDPKKSLPDAMIKTVLFVGIIYFLIALVFISVLPSGGSDITLVSLGEALFGPVGIIIIALAAVFSIGGNLGSLMLAVPRLTFSLSEQNLLPKWFGNIHTKYQTPANSILFFGILSLVFALSGSFVFLVIASSLTRLLSYIASICALPIIIKSADEKAKAESLSLVGGYTIPIIAFLVCVWIAAQSNIDAWKLTLSLLGIGLILFAFARKTIKNL</sequence>
<dbReference type="AlphaFoldDB" id="A0A381NVV5"/>
<gene>
    <name evidence="7" type="ORF">METZ01_LOCUS11620</name>
</gene>
<dbReference type="PANTHER" id="PTHR42770:SF18">
    <property type="entry name" value="ARGININE_AGMATINE ANTIPORTER"/>
    <property type="match status" value="1"/>
</dbReference>
<feature type="transmembrane region" description="Helical" evidence="6">
    <location>
        <begin position="232"/>
        <end position="255"/>
    </location>
</feature>
<feature type="transmembrane region" description="Helical" evidence="6">
    <location>
        <begin position="54"/>
        <end position="76"/>
    </location>
</feature>
<keyword evidence="4 6" id="KW-1133">Transmembrane helix</keyword>
<dbReference type="EMBL" id="UINC01000640">
    <property type="protein sequence ID" value="SUZ58766.1"/>
    <property type="molecule type" value="Genomic_DNA"/>
</dbReference>
<keyword evidence="2" id="KW-1003">Cell membrane</keyword>
<comment type="subcellular location">
    <subcellularLocation>
        <location evidence="1">Cell membrane</location>
        <topology evidence="1">Multi-pass membrane protein</topology>
    </subcellularLocation>
</comment>
<feature type="transmembrane region" description="Helical" evidence="6">
    <location>
        <begin position="358"/>
        <end position="375"/>
    </location>
</feature>
<protein>
    <recommendedName>
        <fullName evidence="8">Amino acid permease/ SLC12A domain-containing protein</fullName>
    </recommendedName>
</protein>
<organism evidence="7">
    <name type="scientific">marine metagenome</name>
    <dbReference type="NCBI Taxonomy" id="408172"/>
    <lineage>
        <taxon>unclassified sequences</taxon>
        <taxon>metagenomes</taxon>
        <taxon>ecological metagenomes</taxon>
    </lineage>
</organism>
<evidence type="ECO:0000256" key="6">
    <source>
        <dbReference type="SAM" id="Phobius"/>
    </source>
</evidence>
<evidence type="ECO:0000256" key="1">
    <source>
        <dbReference type="ARBA" id="ARBA00004651"/>
    </source>
</evidence>
<evidence type="ECO:0000256" key="3">
    <source>
        <dbReference type="ARBA" id="ARBA00022692"/>
    </source>
</evidence>
<proteinExistence type="predicted"/>
<dbReference type="Gene3D" id="1.20.1740.10">
    <property type="entry name" value="Amino acid/polyamine transporter I"/>
    <property type="match status" value="1"/>
</dbReference>
<dbReference type="InterPro" id="IPR050367">
    <property type="entry name" value="APC_superfamily"/>
</dbReference>
<dbReference type="GO" id="GO:0022857">
    <property type="term" value="F:transmembrane transporter activity"/>
    <property type="evidence" value="ECO:0007669"/>
    <property type="project" value="InterPro"/>
</dbReference>
<dbReference type="PANTHER" id="PTHR42770">
    <property type="entry name" value="AMINO ACID TRANSPORTER-RELATED"/>
    <property type="match status" value="1"/>
</dbReference>
<accession>A0A381NVV5</accession>
<evidence type="ECO:0008006" key="8">
    <source>
        <dbReference type="Google" id="ProtNLM"/>
    </source>
</evidence>
<evidence type="ECO:0000256" key="2">
    <source>
        <dbReference type="ARBA" id="ARBA00022475"/>
    </source>
</evidence>
<feature type="transmembrane region" description="Helical" evidence="6">
    <location>
        <begin position="20"/>
        <end position="42"/>
    </location>
</feature>
<dbReference type="Pfam" id="PF13520">
    <property type="entry name" value="AA_permease_2"/>
    <property type="match status" value="1"/>
</dbReference>
<keyword evidence="5 6" id="KW-0472">Membrane</keyword>
<dbReference type="PIRSF" id="PIRSF006060">
    <property type="entry name" value="AA_transporter"/>
    <property type="match status" value="1"/>
</dbReference>
<feature type="transmembrane region" description="Helical" evidence="6">
    <location>
        <begin position="330"/>
        <end position="352"/>
    </location>
</feature>
<reference evidence="7" key="1">
    <citation type="submission" date="2018-05" db="EMBL/GenBank/DDBJ databases">
        <authorList>
            <person name="Lanie J.A."/>
            <person name="Ng W.-L."/>
            <person name="Kazmierczak K.M."/>
            <person name="Andrzejewski T.M."/>
            <person name="Davidsen T.M."/>
            <person name="Wayne K.J."/>
            <person name="Tettelin H."/>
            <person name="Glass J.I."/>
            <person name="Rusch D."/>
            <person name="Podicherti R."/>
            <person name="Tsui H.-C.T."/>
            <person name="Winkler M.E."/>
        </authorList>
    </citation>
    <scope>NUCLEOTIDE SEQUENCE</scope>
</reference>
<name>A0A381NVV5_9ZZZZ</name>
<keyword evidence="3 6" id="KW-0812">Transmembrane</keyword>
<feature type="transmembrane region" description="Helical" evidence="6">
    <location>
        <begin position="134"/>
        <end position="153"/>
    </location>
</feature>
<feature type="transmembrane region" description="Helical" evidence="6">
    <location>
        <begin position="275"/>
        <end position="299"/>
    </location>
</feature>